<proteinExistence type="inferred from homology"/>
<keyword evidence="9" id="KW-0966">Cell projection</keyword>
<keyword evidence="4" id="KW-0677">Repeat</keyword>
<dbReference type="EMBL" id="CADEAL010004135">
    <property type="protein sequence ID" value="CAB1452581.1"/>
    <property type="molecule type" value="Genomic_DNA"/>
</dbReference>
<evidence type="ECO:0000256" key="12">
    <source>
        <dbReference type="ARBA" id="ARBA00074727"/>
    </source>
</evidence>
<feature type="compositionally biased region" description="Acidic residues" evidence="15">
    <location>
        <begin position="41"/>
        <end position="54"/>
    </location>
</feature>
<dbReference type="SUPFAM" id="SSF50978">
    <property type="entry name" value="WD40 repeat-like"/>
    <property type="match status" value="2"/>
</dbReference>
<comment type="subcellular location">
    <subcellularLocation>
        <location evidence="1">Cytoplasm</location>
        <location evidence="1">Cytoskeleton</location>
        <location evidence="1">Flagellum axoneme</location>
    </subcellularLocation>
</comment>
<feature type="compositionally biased region" description="Basic and acidic residues" evidence="15">
    <location>
        <begin position="999"/>
        <end position="1023"/>
    </location>
</feature>
<evidence type="ECO:0000256" key="9">
    <source>
        <dbReference type="ARBA" id="ARBA00023273"/>
    </source>
</evidence>
<feature type="repeat" description="WD" evidence="13">
    <location>
        <begin position="418"/>
        <end position="459"/>
    </location>
</feature>
<evidence type="ECO:0000256" key="1">
    <source>
        <dbReference type="ARBA" id="ARBA00004611"/>
    </source>
</evidence>
<gene>
    <name evidence="16" type="ORF">PLEPLA_LOCUS40331</name>
</gene>
<organism evidence="16 17">
    <name type="scientific">Pleuronectes platessa</name>
    <name type="common">European plaice</name>
    <dbReference type="NCBI Taxonomy" id="8262"/>
    <lineage>
        <taxon>Eukaryota</taxon>
        <taxon>Metazoa</taxon>
        <taxon>Chordata</taxon>
        <taxon>Craniata</taxon>
        <taxon>Vertebrata</taxon>
        <taxon>Euteleostomi</taxon>
        <taxon>Actinopterygii</taxon>
        <taxon>Neopterygii</taxon>
        <taxon>Teleostei</taxon>
        <taxon>Neoteleostei</taxon>
        <taxon>Acanthomorphata</taxon>
        <taxon>Carangaria</taxon>
        <taxon>Pleuronectiformes</taxon>
        <taxon>Pleuronectoidei</taxon>
        <taxon>Pleuronectidae</taxon>
        <taxon>Pleuronectes</taxon>
    </lineage>
</organism>
<sequence>MKGAGDEELLSVMERKPDKIIRAADRSKCRQKEETASVGEPAEETTEGSGDAEDEQTKHLPEDMEYDYEALHSRPTITPDSDIPENLLHLCHSFGYESGRRANLQLLDETTLMFIAGNLLVLLDLSTEEQRYLRSCSGGGIGAITVHPSRQYFVVAEKGTQPNIIIYEYPSLRLHRILRGGTEQAYSFVEFNRDGSLLASVGSFPDFMLTLWNWRDEEVMLSCKAISQEVYRVTFSRFNPELLTSSGSGHIKFWKMASTFTGLKLQGLVGRFGKTASTDIEGYVELPDGKVVSGTDWGNLLLWDGNTIKVEICRKNGQSCHNGTVQPFVLEEGQLLTIGSDGMVRGWDFETIDAADSSMESSRFEMEPLNELEVGNNVCLSSAVKSPQPDSFVWFAQDSCGAIWKLDLSFTHTAKCLFSFHAGAIQGLDVSPKSHLMATISLDRSVRVFDFLSNRELTISRFFQGGTALIWAPPEVSQAGGLLVTGFEDGVVRLLELFDPKRLPADARRQHKGDARLNLKQAFKPHNAPVTAVAYERNGDVLATGSSDSTVFFFTVGDSYRPIGWVHVPGPVLGLQWSPHSHEENRLLVLCENGHVVELHSPDPRAQKPSKSFELPELPRRSFRFRSIKSRIKREEEKARRQAEREKKKADLLKESKLGGVEEEEEEEEEELPSIYIPDPPSPLYCGFYSQPGQFWLSMGGFDSGFLYHCRFSEEQDEDLDPQQDEPFDFLPVCDTDDDPVRSVTFSSDRKLLLCGLHSGSIRVYPLQDQGLSSMKDYWALSVHDNQSGHLRHIRCSHDDNFVLTAGEDGNIFSFSLPPPEELQTSLQKRKATVPPPRVGVEKELYAQDIEGPTADSIVTAKLKLEKDRLQREAELKITEKKRKLAELQKKFKQVLKVNRSLPEHVRLKHEELELHPCFKEEAERLKLQRMMEVREQLSWEKERSHIAFSKLQDWFRDSVEEINVITLVAIRSDHRVSSYSLLSKSSAQLGQQDTPSCPDRDQHVTSDRRKSRTELEKDSNDRAEEEVLCPKVTRAAAVKLGDRQEERLKKAAVKAEQARAKLTIRKQEWVQLYAEKPDEDFEDPQDVQNIITARENIGDLKLKTDKDYTVPRHLMMTSGRKRAELKDLEDNMCERQTELNGQIVALRDTKVLLVSQLRAQAQRLHKVQQRLASHLHRAPPVLPTMLPEETPEKRLQSNRATLERYRVLREQRLKDTREDKEEGTTRLLEQLEKEMKEKEEDDQERGEEEEDEEEETSVEEEVGLTELEEELGREEEIRLLEEQDFLLEQMETSMCQFDAELLQLRHQRIHLDLKLTLADLRQLKLYQELLLLKELETKESSLQEKFDACIREENSIMSDLEECKEQLQLKQRDMVKLQERERALRTALRASLGDNNKFLEFLTKVFEKKIKRVKKKEPREDDVDSDEESDEDDWDDDDDDDDDDDYDSEEGALDDSVCPPGCDPQMFEYTLQLRERRLDLEELLAEDKKCVEALKDECSALVKKEKLGKSSRKIVDDDLELVNREKRQRMNELDVVVPLRLHQIEFVVDGSVPSDLSEGLVVDRAELARLGQRIKQLQVEKAHQRDLKVQARHHHSKLLRECKDMKAQGLELEMECNKLMMMKCGRLVNLEVLQTLSGNRVLEELKQQKDRRAAAYEKDLQQWDAKVAEARKASMEVTRRNTRHLLTKKKLLEEKIELESKLNARGKNIQFRQFQGAKRRNILESIDSLQEVVRRQSSQAESLRRDIDVLSHKGGPVSPPGRCQLPTPPPSTRTRLSKPQSSTSVS</sequence>
<dbReference type="SMART" id="SM00320">
    <property type="entry name" value="WD40"/>
    <property type="match status" value="7"/>
</dbReference>
<evidence type="ECO:0000256" key="11">
    <source>
        <dbReference type="ARBA" id="ARBA00060934"/>
    </source>
</evidence>
<evidence type="ECO:0000313" key="17">
    <source>
        <dbReference type="Proteomes" id="UP001153269"/>
    </source>
</evidence>
<feature type="region of interest" description="Disordered" evidence="15">
    <location>
        <begin position="1"/>
        <end position="56"/>
    </location>
</feature>
<dbReference type="PANTHER" id="PTHR14885:SF3">
    <property type="entry name" value="CILIA- AND FLAGELLA-ASSOCIATED PROTEIN 44"/>
    <property type="match status" value="1"/>
</dbReference>
<dbReference type="FunFam" id="2.130.10.10:FF:000401">
    <property type="entry name" value="Cilia- and flagella-associated protein 44"/>
    <property type="match status" value="1"/>
</dbReference>
<dbReference type="InterPro" id="IPR036322">
    <property type="entry name" value="WD40_repeat_dom_sf"/>
</dbReference>
<dbReference type="PROSITE" id="PS50294">
    <property type="entry name" value="WD_REPEATS_REGION"/>
    <property type="match status" value="1"/>
</dbReference>
<feature type="region of interest" description="Disordered" evidence="15">
    <location>
        <begin position="986"/>
        <end position="1026"/>
    </location>
</feature>
<keyword evidence="3 13" id="KW-0853">WD repeat</keyword>
<feature type="region of interest" description="Disordered" evidence="15">
    <location>
        <begin position="655"/>
        <end position="676"/>
    </location>
</feature>
<feature type="region of interest" description="Disordered" evidence="15">
    <location>
        <begin position="1417"/>
        <end position="1463"/>
    </location>
</feature>
<dbReference type="Proteomes" id="UP001153269">
    <property type="component" value="Unassembled WGS sequence"/>
</dbReference>
<feature type="compositionally biased region" description="Acidic residues" evidence="15">
    <location>
        <begin position="1421"/>
        <end position="1454"/>
    </location>
</feature>
<evidence type="ECO:0000256" key="3">
    <source>
        <dbReference type="ARBA" id="ARBA00022574"/>
    </source>
</evidence>
<evidence type="ECO:0000256" key="4">
    <source>
        <dbReference type="ARBA" id="ARBA00022737"/>
    </source>
</evidence>
<dbReference type="InterPro" id="IPR015943">
    <property type="entry name" value="WD40/YVTN_repeat-like_dom_sf"/>
</dbReference>
<evidence type="ECO:0000256" key="5">
    <source>
        <dbReference type="ARBA" id="ARBA00022846"/>
    </source>
</evidence>
<feature type="repeat" description="WD" evidence="13">
    <location>
        <begin position="523"/>
        <end position="556"/>
    </location>
</feature>
<dbReference type="PROSITE" id="PS50082">
    <property type="entry name" value="WD_REPEATS_2"/>
    <property type="match status" value="2"/>
</dbReference>
<evidence type="ECO:0000256" key="10">
    <source>
        <dbReference type="ARBA" id="ARBA00055223"/>
    </source>
</evidence>
<dbReference type="InterPro" id="IPR001680">
    <property type="entry name" value="WD40_rpt"/>
</dbReference>
<comment type="caution">
    <text evidence="16">The sequence shown here is derived from an EMBL/GenBank/DDBJ whole genome shotgun (WGS) entry which is preliminary data.</text>
</comment>
<feature type="coiled-coil region" evidence="14">
    <location>
        <begin position="871"/>
        <end position="898"/>
    </location>
</feature>
<dbReference type="Gene3D" id="2.130.10.10">
    <property type="entry name" value="YVTN repeat-like/Quinoprotein amine dehydrogenase"/>
    <property type="match status" value="3"/>
</dbReference>
<keyword evidence="2" id="KW-0963">Cytoplasm</keyword>
<comment type="similarity">
    <text evidence="11">Belongs to the CFAP44 family.</text>
</comment>
<evidence type="ECO:0000256" key="15">
    <source>
        <dbReference type="SAM" id="MobiDB-lite"/>
    </source>
</evidence>
<evidence type="ECO:0000256" key="14">
    <source>
        <dbReference type="SAM" id="Coils"/>
    </source>
</evidence>
<feature type="region of interest" description="Disordered" evidence="15">
    <location>
        <begin position="1738"/>
        <end position="1787"/>
    </location>
</feature>
<evidence type="ECO:0000256" key="6">
    <source>
        <dbReference type="ARBA" id="ARBA00023054"/>
    </source>
</evidence>
<keyword evidence="5" id="KW-0282">Flagellum</keyword>
<feature type="coiled-coil region" evidence="14">
    <location>
        <begin position="1640"/>
        <end position="1674"/>
    </location>
</feature>
<feature type="compositionally biased region" description="Acidic residues" evidence="15">
    <location>
        <begin position="661"/>
        <end position="672"/>
    </location>
</feature>
<feature type="coiled-coil region" evidence="14">
    <location>
        <begin position="1333"/>
        <end position="1381"/>
    </location>
</feature>
<dbReference type="PANTHER" id="PTHR14885">
    <property type="entry name" value="CILIA- AND FLAGELLA-ASSOCIATED PROTEIN 43-RELATED"/>
    <property type="match status" value="1"/>
</dbReference>
<keyword evidence="7" id="KW-0969">Cilium</keyword>
<keyword evidence="17" id="KW-1185">Reference proteome</keyword>
<feature type="region of interest" description="Disordered" evidence="15">
    <location>
        <begin position="1233"/>
        <end position="1271"/>
    </location>
</feature>
<dbReference type="GO" id="GO:0003341">
    <property type="term" value="P:cilium movement"/>
    <property type="evidence" value="ECO:0007669"/>
    <property type="project" value="UniProtKB-ARBA"/>
</dbReference>
<reference evidence="16" key="1">
    <citation type="submission" date="2020-03" db="EMBL/GenBank/DDBJ databases">
        <authorList>
            <person name="Weist P."/>
        </authorList>
    </citation>
    <scope>NUCLEOTIDE SEQUENCE</scope>
</reference>
<keyword evidence="8" id="KW-0206">Cytoskeleton</keyword>
<keyword evidence="6 14" id="KW-0175">Coiled coil</keyword>
<name>A0A9N7Z6V7_PLEPL</name>
<feature type="compositionally biased region" description="Acidic residues" evidence="15">
    <location>
        <begin position="1240"/>
        <end position="1271"/>
    </location>
</feature>
<feature type="compositionally biased region" description="Basic and acidic residues" evidence="15">
    <location>
        <begin position="13"/>
        <end position="35"/>
    </location>
</feature>
<evidence type="ECO:0000313" key="16">
    <source>
        <dbReference type="EMBL" id="CAB1452581.1"/>
    </source>
</evidence>
<evidence type="ECO:0000256" key="13">
    <source>
        <dbReference type="PROSITE-ProRule" id="PRU00221"/>
    </source>
</evidence>
<dbReference type="Pfam" id="PF00400">
    <property type="entry name" value="WD40"/>
    <property type="match status" value="3"/>
</dbReference>
<protein>
    <recommendedName>
        <fullName evidence="12">Cilia- and flagella-associated protein 44</fullName>
    </recommendedName>
</protein>
<feature type="compositionally biased region" description="Basic and acidic residues" evidence="15">
    <location>
        <begin position="1191"/>
        <end position="1201"/>
    </location>
</feature>
<feature type="region of interest" description="Disordered" evidence="15">
    <location>
        <begin position="1176"/>
        <end position="1201"/>
    </location>
</feature>
<comment type="function">
    <text evidence="10">Flagellar protein involved in sperm flagellum axoneme organization and function.</text>
</comment>
<feature type="compositionally biased region" description="Basic and acidic residues" evidence="15">
    <location>
        <begin position="1743"/>
        <end position="1752"/>
    </location>
</feature>
<accession>A0A9N7Z6V7</accession>
<evidence type="ECO:0000256" key="2">
    <source>
        <dbReference type="ARBA" id="ARBA00022490"/>
    </source>
</evidence>
<evidence type="ECO:0000256" key="8">
    <source>
        <dbReference type="ARBA" id="ARBA00023212"/>
    </source>
</evidence>
<evidence type="ECO:0000256" key="7">
    <source>
        <dbReference type="ARBA" id="ARBA00023069"/>
    </source>
</evidence>
<dbReference type="GO" id="GO:0060285">
    <property type="term" value="P:cilium-dependent cell motility"/>
    <property type="evidence" value="ECO:0007669"/>
    <property type="project" value="UniProtKB-ARBA"/>
</dbReference>